<comment type="caution">
    <text evidence="2">The sequence shown here is derived from an EMBL/GenBank/DDBJ whole genome shotgun (WGS) entry which is preliminary data.</text>
</comment>
<organism evidence="2 3">
    <name type="scientific">Spirosoma terrae</name>
    <dbReference type="NCBI Taxonomy" id="1968276"/>
    <lineage>
        <taxon>Bacteria</taxon>
        <taxon>Pseudomonadati</taxon>
        <taxon>Bacteroidota</taxon>
        <taxon>Cytophagia</taxon>
        <taxon>Cytophagales</taxon>
        <taxon>Cytophagaceae</taxon>
        <taxon>Spirosoma</taxon>
    </lineage>
</organism>
<dbReference type="Proteomes" id="UP000474175">
    <property type="component" value="Unassembled WGS sequence"/>
</dbReference>
<keyword evidence="3" id="KW-1185">Reference proteome</keyword>
<dbReference type="RefSeq" id="WP_163948178.1">
    <property type="nucleotide sequence ID" value="NZ_JAAFZH010000004.1"/>
</dbReference>
<accession>A0A6L9L976</accession>
<gene>
    <name evidence="2" type="ORF">GK108_12430</name>
</gene>
<dbReference type="AlphaFoldDB" id="A0A6L9L976"/>
<feature type="domain" description="Gene product 88" evidence="1">
    <location>
        <begin position="28"/>
        <end position="246"/>
    </location>
</feature>
<evidence type="ECO:0000313" key="2">
    <source>
        <dbReference type="EMBL" id="NDU95681.1"/>
    </source>
</evidence>
<sequence>MTITKEAIDNRLAQLLRGDKKLLHSGNDNAKLAKNSVESYILNLSPFTQNSKGTNLCPGSTPGCQTGCLSTAGHGRMPSVVQTRLLNTEVFIHHRKFFLNRLLDELRALNIQAILENTQYAIRLNGTSDLEWVRLIQTMTGENILDFSNLIYYDYTKIENWVHKYFGTKYHLTFSRSETNWDQCKKLLDSGLNVAVVFHPYIPYQYGGYPVISGEENDMRFTDPKGVVVGLLAKGKAKQDKRGFVVEHKDWGSSIEGWKAGPEERIKRATQTLLP</sequence>
<evidence type="ECO:0000313" key="3">
    <source>
        <dbReference type="Proteomes" id="UP000474175"/>
    </source>
</evidence>
<name>A0A6L9L976_9BACT</name>
<protein>
    <recommendedName>
        <fullName evidence="1">Gene product 88 domain-containing protein</fullName>
    </recommendedName>
</protein>
<dbReference type="Pfam" id="PF17338">
    <property type="entry name" value="GP88"/>
    <property type="match status" value="1"/>
</dbReference>
<proteinExistence type="predicted"/>
<dbReference type="EMBL" id="JAAFZH010000004">
    <property type="protein sequence ID" value="NDU95681.1"/>
    <property type="molecule type" value="Genomic_DNA"/>
</dbReference>
<evidence type="ECO:0000259" key="1">
    <source>
        <dbReference type="Pfam" id="PF17338"/>
    </source>
</evidence>
<reference evidence="2 3" key="1">
    <citation type="submission" date="2020-02" db="EMBL/GenBank/DDBJ databases">
        <title>Draft genome sequence of two Spirosoma agri KCTC 52727 and Spirosoma terrae KCTC 52035.</title>
        <authorList>
            <person name="Rojas J."/>
            <person name="Ambika Manirajan B."/>
            <person name="Suarez C."/>
            <person name="Ratering S."/>
            <person name="Schnell S."/>
        </authorList>
    </citation>
    <scope>NUCLEOTIDE SEQUENCE [LARGE SCALE GENOMIC DNA]</scope>
    <source>
        <strain evidence="2 3">KCTC 52035</strain>
    </source>
</reference>
<dbReference type="InterPro" id="IPR020290">
    <property type="entry name" value="Gp88"/>
</dbReference>